<dbReference type="Proteomes" id="UP000475249">
    <property type="component" value="Unassembled WGS sequence"/>
</dbReference>
<sequence>MISDKQRARLAGLSFLAVIGFGVFAEFYVRQQIYVFNDPAATANNIAEYSSLYTLGIVSDLMMALAYFLFPLILHPLFLSVNKNLLRLMILSVSVAVTILCLNSINQIAALEMVNGSDYLGALSADQRDGWSTFFLKLHGKGYKIAQIFYGLYLLPLGYLIYKSGRIPKIIGVFLMLGFVGDFIDYFWYFLFPDFDSILLANITLPADLGEFSLCLWLLVMGIRPPKTVEAVS</sequence>
<keyword evidence="1" id="KW-1133">Transmembrane helix</keyword>
<dbReference type="EMBL" id="WXYO01000003">
    <property type="protein sequence ID" value="NAS12003.1"/>
    <property type="molecule type" value="Genomic_DNA"/>
</dbReference>
<evidence type="ECO:0000313" key="3">
    <source>
        <dbReference type="Proteomes" id="UP000475249"/>
    </source>
</evidence>
<feature type="transmembrane region" description="Helical" evidence="1">
    <location>
        <begin position="85"/>
        <end position="105"/>
    </location>
</feature>
<keyword evidence="1" id="KW-0812">Transmembrane</keyword>
<gene>
    <name evidence="2" type="ORF">GTQ38_08330</name>
</gene>
<dbReference type="InterPro" id="IPR025495">
    <property type="entry name" value="DUF4386"/>
</dbReference>
<feature type="transmembrane region" description="Helical" evidence="1">
    <location>
        <begin position="49"/>
        <end position="73"/>
    </location>
</feature>
<organism evidence="2 3">
    <name type="scientific">Poritiphilus flavus</name>
    <dbReference type="NCBI Taxonomy" id="2697053"/>
    <lineage>
        <taxon>Bacteria</taxon>
        <taxon>Pseudomonadati</taxon>
        <taxon>Bacteroidota</taxon>
        <taxon>Flavobacteriia</taxon>
        <taxon>Flavobacteriales</taxon>
        <taxon>Flavobacteriaceae</taxon>
        <taxon>Poritiphilus</taxon>
    </lineage>
</organism>
<dbReference type="AlphaFoldDB" id="A0A6L9EBH3"/>
<feature type="transmembrane region" description="Helical" evidence="1">
    <location>
        <begin position="145"/>
        <end position="162"/>
    </location>
</feature>
<dbReference type="Pfam" id="PF14329">
    <property type="entry name" value="DUF4386"/>
    <property type="match status" value="1"/>
</dbReference>
<evidence type="ECO:0000313" key="2">
    <source>
        <dbReference type="EMBL" id="NAS12003.1"/>
    </source>
</evidence>
<feature type="transmembrane region" description="Helical" evidence="1">
    <location>
        <begin position="174"/>
        <end position="192"/>
    </location>
</feature>
<proteinExistence type="predicted"/>
<protein>
    <submittedName>
        <fullName evidence="2">DUF4386 family protein</fullName>
    </submittedName>
</protein>
<keyword evidence="1" id="KW-0472">Membrane</keyword>
<evidence type="ECO:0000256" key="1">
    <source>
        <dbReference type="SAM" id="Phobius"/>
    </source>
</evidence>
<feature type="transmembrane region" description="Helical" evidence="1">
    <location>
        <begin position="198"/>
        <end position="220"/>
    </location>
</feature>
<accession>A0A6L9EBH3</accession>
<reference evidence="2 3" key="1">
    <citation type="submission" date="2020-01" db="EMBL/GenBank/DDBJ databases">
        <title>Bacteria diversity of Porities sp.</title>
        <authorList>
            <person name="Wang G."/>
        </authorList>
    </citation>
    <scope>NUCLEOTIDE SEQUENCE [LARGE SCALE GENOMIC DNA]</scope>
    <source>
        <strain evidence="2 3">R33</strain>
    </source>
</reference>
<name>A0A6L9EBH3_9FLAO</name>
<comment type="caution">
    <text evidence="2">The sequence shown here is derived from an EMBL/GenBank/DDBJ whole genome shotgun (WGS) entry which is preliminary data.</text>
</comment>
<keyword evidence="3" id="KW-1185">Reference proteome</keyword>
<dbReference type="RefSeq" id="WP_161435032.1">
    <property type="nucleotide sequence ID" value="NZ_WXYO01000003.1"/>
</dbReference>